<keyword evidence="1" id="KW-0732">Signal</keyword>
<keyword evidence="4" id="KW-1185">Reference proteome</keyword>
<evidence type="ECO:0000259" key="2">
    <source>
        <dbReference type="Pfam" id="PF07686"/>
    </source>
</evidence>
<dbReference type="InterPro" id="IPR036179">
    <property type="entry name" value="Ig-like_dom_sf"/>
</dbReference>
<feature type="chain" id="PRO_5044715453" description="Immunoglobulin V-set domain-containing protein" evidence="1">
    <location>
        <begin position="27"/>
        <end position="138"/>
    </location>
</feature>
<protein>
    <recommendedName>
        <fullName evidence="2">Immunoglobulin V-set domain-containing protein</fullName>
    </recommendedName>
</protein>
<feature type="domain" description="Immunoglobulin V-set" evidence="2">
    <location>
        <begin position="44"/>
        <end position="121"/>
    </location>
</feature>
<dbReference type="EMBL" id="WNYA01000545">
    <property type="protein sequence ID" value="KAG8548020.1"/>
    <property type="molecule type" value="Genomic_DNA"/>
</dbReference>
<proteinExistence type="predicted"/>
<evidence type="ECO:0000313" key="3">
    <source>
        <dbReference type="EMBL" id="KAG8548021.1"/>
    </source>
</evidence>
<gene>
    <name evidence="3" type="ORF">GDO81_026887</name>
</gene>
<dbReference type="Proteomes" id="UP000824782">
    <property type="component" value="Unassembled WGS sequence"/>
</dbReference>
<comment type="caution">
    <text evidence="3">The sequence shown here is derived from an EMBL/GenBank/DDBJ whole genome shotgun (WGS) entry which is preliminary data.</text>
</comment>
<dbReference type="Pfam" id="PF07686">
    <property type="entry name" value="V-set"/>
    <property type="match status" value="1"/>
</dbReference>
<dbReference type="EMBL" id="WNYA01000545">
    <property type="protein sequence ID" value="KAG8548021.1"/>
    <property type="molecule type" value="Genomic_DNA"/>
</dbReference>
<accession>A0AAV6ZG40</accession>
<dbReference type="Gene3D" id="2.60.40.10">
    <property type="entry name" value="Immunoglobulins"/>
    <property type="match status" value="1"/>
</dbReference>
<sequence>MKPQESVKGFYALLTVLILLVPGGEAVEHTPALLHEEVTFSYVPTEKTATISVVRWWFDGSGGGVLIMLIAGDNHHSPHTQFTGRLQKSEDPLTLTIRNLTMEDAGIYRIDVVQENRIPENYSWNVTLYEPVLAHNKR</sequence>
<dbReference type="InterPro" id="IPR013106">
    <property type="entry name" value="Ig_V-set"/>
</dbReference>
<feature type="signal peptide" evidence="1">
    <location>
        <begin position="1"/>
        <end position="26"/>
    </location>
</feature>
<reference evidence="3" key="1">
    <citation type="thesis" date="2020" institute="ProQuest LLC" country="789 East Eisenhower Parkway, Ann Arbor, MI, USA">
        <title>Comparative Genomics and Chromosome Evolution.</title>
        <authorList>
            <person name="Mudd A.B."/>
        </authorList>
    </citation>
    <scope>NUCLEOTIDE SEQUENCE</scope>
    <source>
        <strain evidence="3">237g6f4</strain>
        <tissue evidence="3">Blood</tissue>
    </source>
</reference>
<dbReference type="InterPro" id="IPR013783">
    <property type="entry name" value="Ig-like_fold"/>
</dbReference>
<dbReference type="AlphaFoldDB" id="A0AAV6ZG40"/>
<evidence type="ECO:0000313" key="4">
    <source>
        <dbReference type="Proteomes" id="UP000824782"/>
    </source>
</evidence>
<evidence type="ECO:0000256" key="1">
    <source>
        <dbReference type="SAM" id="SignalP"/>
    </source>
</evidence>
<name>A0AAV6ZG40_ENGPU</name>
<dbReference type="SUPFAM" id="SSF48726">
    <property type="entry name" value="Immunoglobulin"/>
    <property type="match status" value="1"/>
</dbReference>
<organism evidence="3 4">
    <name type="scientific">Engystomops pustulosus</name>
    <name type="common">Tungara frog</name>
    <name type="synonym">Physalaemus pustulosus</name>
    <dbReference type="NCBI Taxonomy" id="76066"/>
    <lineage>
        <taxon>Eukaryota</taxon>
        <taxon>Metazoa</taxon>
        <taxon>Chordata</taxon>
        <taxon>Craniata</taxon>
        <taxon>Vertebrata</taxon>
        <taxon>Euteleostomi</taxon>
        <taxon>Amphibia</taxon>
        <taxon>Batrachia</taxon>
        <taxon>Anura</taxon>
        <taxon>Neobatrachia</taxon>
        <taxon>Hyloidea</taxon>
        <taxon>Leptodactylidae</taxon>
        <taxon>Leiuperinae</taxon>
        <taxon>Engystomops</taxon>
    </lineage>
</organism>